<proteinExistence type="predicted"/>
<dbReference type="Proteomes" id="UP000297280">
    <property type="component" value="Unassembled WGS sequence"/>
</dbReference>
<dbReference type="AlphaFoldDB" id="A0A4Z1K9A8"/>
<comment type="caution">
    <text evidence="1">The sequence shown here is derived from an EMBL/GenBank/DDBJ whole genome shotgun (WGS) entry which is preliminary data.</text>
</comment>
<accession>A0A4Z1K9A8</accession>
<sequence>MDSGQAYESAYALIKIRKTTRRTAQLTTRLSTPIQRQPLYPLANAPQHTSENGVHNPAASMVVMILTDPRSKRESPEKLAVNPCVPTAHPRYLAAIAVQELAVDSNLTLNIAEHLAPRAEEF</sequence>
<keyword evidence="2" id="KW-1185">Reference proteome</keyword>
<reference evidence="1 2" key="1">
    <citation type="submission" date="2017-12" db="EMBL/GenBank/DDBJ databases">
        <title>Comparative genomics of Botrytis spp.</title>
        <authorList>
            <person name="Valero-Jimenez C.A."/>
            <person name="Tapia P."/>
            <person name="Veloso J."/>
            <person name="Silva-Moreno E."/>
            <person name="Staats M."/>
            <person name="Valdes J.H."/>
            <person name="Van Kan J.A.L."/>
        </authorList>
    </citation>
    <scope>NUCLEOTIDE SEQUENCE [LARGE SCALE GENOMIC DNA]</scope>
    <source>
        <strain evidence="1 2">MUCL3349</strain>
    </source>
</reference>
<dbReference type="EMBL" id="PQXO01000936">
    <property type="protein sequence ID" value="TGO82028.1"/>
    <property type="molecule type" value="Genomic_DNA"/>
</dbReference>
<protein>
    <submittedName>
        <fullName evidence="1">Uncharacterized protein</fullName>
    </submittedName>
</protein>
<evidence type="ECO:0000313" key="2">
    <source>
        <dbReference type="Proteomes" id="UP000297280"/>
    </source>
</evidence>
<evidence type="ECO:0000313" key="1">
    <source>
        <dbReference type="EMBL" id="TGO82028.1"/>
    </source>
</evidence>
<organism evidence="1 2">
    <name type="scientific">Botrytis porri</name>
    <dbReference type="NCBI Taxonomy" id="87229"/>
    <lineage>
        <taxon>Eukaryota</taxon>
        <taxon>Fungi</taxon>
        <taxon>Dikarya</taxon>
        <taxon>Ascomycota</taxon>
        <taxon>Pezizomycotina</taxon>
        <taxon>Leotiomycetes</taxon>
        <taxon>Helotiales</taxon>
        <taxon>Sclerotiniaceae</taxon>
        <taxon>Botrytis</taxon>
    </lineage>
</organism>
<name>A0A4Z1K9A8_9HELO</name>
<gene>
    <name evidence="1" type="ORF">BPOR_0942g00060</name>
</gene>